<evidence type="ECO:0000256" key="6">
    <source>
        <dbReference type="SAM" id="Phobius"/>
    </source>
</evidence>
<dbReference type="PANTHER" id="PTHR23505:SF79">
    <property type="entry name" value="PROTEIN SPINSTER"/>
    <property type="match status" value="1"/>
</dbReference>
<keyword evidence="3 6" id="KW-0812">Transmembrane</keyword>
<feature type="transmembrane region" description="Helical" evidence="6">
    <location>
        <begin position="265"/>
        <end position="288"/>
    </location>
</feature>
<proteinExistence type="predicted"/>
<evidence type="ECO:0000256" key="3">
    <source>
        <dbReference type="ARBA" id="ARBA00022692"/>
    </source>
</evidence>
<evidence type="ECO:0000259" key="7">
    <source>
        <dbReference type="PROSITE" id="PS50850"/>
    </source>
</evidence>
<dbReference type="SUPFAM" id="SSF103473">
    <property type="entry name" value="MFS general substrate transporter"/>
    <property type="match status" value="1"/>
</dbReference>
<dbReference type="InterPro" id="IPR011701">
    <property type="entry name" value="MFS"/>
</dbReference>
<feature type="transmembrane region" description="Helical" evidence="6">
    <location>
        <begin position="230"/>
        <end position="253"/>
    </location>
</feature>
<feature type="transmembrane region" description="Helical" evidence="6">
    <location>
        <begin position="394"/>
        <end position="414"/>
    </location>
</feature>
<organism evidence="8 9">
    <name type="scientific">Aurantiacibacter rhizosphaerae</name>
    <dbReference type="NCBI Taxonomy" id="2691582"/>
    <lineage>
        <taxon>Bacteria</taxon>
        <taxon>Pseudomonadati</taxon>
        <taxon>Pseudomonadota</taxon>
        <taxon>Alphaproteobacteria</taxon>
        <taxon>Sphingomonadales</taxon>
        <taxon>Erythrobacteraceae</taxon>
        <taxon>Aurantiacibacter</taxon>
    </lineage>
</organism>
<dbReference type="GO" id="GO:0022857">
    <property type="term" value="F:transmembrane transporter activity"/>
    <property type="evidence" value="ECO:0007669"/>
    <property type="project" value="InterPro"/>
</dbReference>
<feature type="transmembrane region" description="Helical" evidence="6">
    <location>
        <begin position="300"/>
        <end position="321"/>
    </location>
</feature>
<evidence type="ECO:0000256" key="1">
    <source>
        <dbReference type="ARBA" id="ARBA00004141"/>
    </source>
</evidence>
<feature type="domain" description="Major facilitator superfamily (MFS) profile" evidence="7">
    <location>
        <begin position="8"/>
        <end position="420"/>
    </location>
</feature>
<evidence type="ECO:0000256" key="4">
    <source>
        <dbReference type="ARBA" id="ARBA00022989"/>
    </source>
</evidence>
<dbReference type="AlphaFoldDB" id="A0A844XHA7"/>
<keyword evidence="5 6" id="KW-0472">Membrane</keyword>
<sequence>MLSAGWKAVALLASVQTLAFFHRTLATLLAEPIRLEFGVSDTLIGLFIGAAFSISYVIAALPLGHVADHEDRFRLLGILVTVWSLLTSFAAAASSFAALLLLRVGSAAAMSGITPAAGSLIAERYAGPKIAKPMGVYASGIYFGVGSSMLIGGALAAWFDPFGIFAIGPLPAISGWKIIYLIAGLPGLVLAAVLFGQADHGRSKTSSAPRKPLGPVFTFLFAPPSNYLRVMLTLTMLVFVATAVGAWLPALFLRKHGWAIEDIGFWAGAITIAAGLLGTLGSGYLVELLQRITRTRKPQVLLLIMAASVSAPLAIGLPLVASPYACLALFFCRSLLGGIIVSLGYAIMLNLAPTAQRARLLAVAGITLNLIGGALAPVAVALTTDFVFADPQRLADSLAIVTAVGSVAALAILLTGIRSLFAPASVPATVTS</sequence>
<keyword evidence="9" id="KW-1185">Reference proteome</keyword>
<feature type="transmembrane region" description="Helical" evidence="6">
    <location>
        <begin position="42"/>
        <end position="63"/>
    </location>
</feature>
<evidence type="ECO:0000313" key="8">
    <source>
        <dbReference type="EMBL" id="MWV29113.1"/>
    </source>
</evidence>
<evidence type="ECO:0000313" key="9">
    <source>
        <dbReference type="Proteomes" id="UP000461409"/>
    </source>
</evidence>
<dbReference type="InterPro" id="IPR036259">
    <property type="entry name" value="MFS_trans_sf"/>
</dbReference>
<reference evidence="8 9" key="1">
    <citation type="submission" date="2019-12" db="EMBL/GenBank/DDBJ databases">
        <authorList>
            <person name="Lee S.D."/>
        </authorList>
    </citation>
    <scope>NUCLEOTIDE SEQUENCE [LARGE SCALE GENOMIC DNA]</scope>
    <source>
        <strain evidence="8 9">GH3-10</strain>
    </source>
</reference>
<feature type="transmembrane region" description="Helical" evidence="6">
    <location>
        <begin position="134"/>
        <end position="158"/>
    </location>
</feature>
<protein>
    <submittedName>
        <fullName evidence="8">MFS transporter</fullName>
    </submittedName>
</protein>
<evidence type="ECO:0000256" key="2">
    <source>
        <dbReference type="ARBA" id="ARBA00022448"/>
    </source>
</evidence>
<dbReference type="InterPro" id="IPR044770">
    <property type="entry name" value="MFS_spinster-like"/>
</dbReference>
<feature type="transmembrane region" description="Helical" evidence="6">
    <location>
        <begin position="75"/>
        <end position="94"/>
    </location>
</feature>
<feature type="transmembrane region" description="Helical" evidence="6">
    <location>
        <begin position="178"/>
        <end position="196"/>
    </location>
</feature>
<dbReference type="Gene3D" id="1.20.1250.20">
    <property type="entry name" value="MFS general substrate transporter like domains"/>
    <property type="match status" value="1"/>
</dbReference>
<feature type="transmembrane region" description="Helical" evidence="6">
    <location>
        <begin position="327"/>
        <end position="348"/>
    </location>
</feature>
<name>A0A844XHA7_9SPHN</name>
<dbReference type="EMBL" id="WUBR01000003">
    <property type="protein sequence ID" value="MWV29113.1"/>
    <property type="molecule type" value="Genomic_DNA"/>
</dbReference>
<dbReference type="Proteomes" id="UP000461409">
    <property type="component" value="Unassembled WGS sequence"/>
</dbReference>
<comment type="caution">
    <text evidence="8">The sequence shown here is derived from an EMBL/GenBank/DDBJ whole genome shotgun (WGS) entry which is preliminary data.</text>
</comment>
<feature type="transmembrane region" description="Helical" evidence="6">
    <location>
        <begin position="360"/>
        <end position="382"/>
    </location>
</feature>
<dbReference type="GO" id="GO:0016020">
    <property type="term" value="C:membrane"/>
    <property type="evidence" value="ECO:0007669"/>
    <property type="project" value="UniProtKB-SubCell"/>
</dbReference>
<gene>
    <name evidence="8" type="ORF">GRF63_14500</name>
</gene>
<dbReference type="InterPro" id="IPR020846">
    <property type="entry name" value="MFS_dom"/>
</dbReference>
<dbReference type="RefSeq" id="WP_160486733.1">
    <property type="nucleotide sequence ID" value="NZ_WUBR01000003.1"/>
</dbReference>
<dbReference type="PANTHER" id="PTHR23505">
    <property type="entry name" value="SPINSTER"/>
    <property type="match status" value="1"/>
</dbReference>
<dbReference type="Pfam" id="PF07690">
    <property type="entry name" value="MFS_1"/>
    <property type="match status" value="1"/>
</dbReference>
<keyword evidence="4 6" id="KW-1133">Transmembrane helix</keyword>
<keyword evidence="2" id="KW-0813">Transport</keyword>
<evidence type="ECO:0000256" key="5">
    <source>
        <dbReference type="ARBA" id="ARBA00023136"/>
    </source>
</evidence>
<reference evidence="8 9" key="2">
    <citation type="submission" date="2020-02" db="EMBL/GenBank/DDBJ databases">
        <title>Erythrobacter dongmakensis sp. nov., isolated from a tidal mudflat.</title>
        <authorList>
            <person name="Kim I.S."/>
        </authorList>
    </citation>
    <scope>NUCLEOTIDE SEQUENCE [LARGE SCALE GENOMIC DNA]</scope>
    <source>
        <strain evidence="8 9">GH3-10</strain>
    </source>
</reference>
<accession>A0A844XHA7</accession>
<comment type="subcellular location">
    <subcellularLocation>
        <location evidence="1">Membrane</location>
        <topology evidence="1">Multi-pass membrane protein</topology>
    </subcellularLocation>
</comment>
<dbReference type="PROSITE" id="PS50850">
    <property type="entry name" value="MFS"/>
    <property type="match status" value="1"/>
</dbReference>